<proteinExistence type="predicted"/>
<protein>
    <submittedName>
        <fullName evidence="1">Uncharacterized protein</fullName>
    </submittedName>
</protein>
<name>A0AAU8HXV3_9CAUD</name>
<accession>A0AAU8HXV3</accession>
<organism evidence="1">
    <name type="scientific">Rhizobium phage LG08</name>
    <dbReference type="NCBI Taxonomy" id="3129229"/>
    <lineage>
        <taxon>Viruses</taxon>
        <taxon>Duplodnaviria</taxon>
        <taxon>Heunggongvirae</taxon>
        <taxon>Uroviricota</taxon>
        <taxon>Caudoviricetes</taxon>
    </lineage>
</organism>
<gene>
    <name evidence="1" type="ORF">LDCGVIBL_CDS0085</name>
</gene>
<reference evidence="1" key="1">
    <citation type="submission" date="2024-03" db="EMBL/GenBank/DDBJ databases">
        <authorList>
            <person name="Chantapakul B."/>
            <person name="Wang S."/>
        </authorList>
    </citation>
    <scope>NUCLEOTIDE SEQUENCE</scope>
</reference>
<dbReference type="EMBL" id="PP429226">
    <property type="protein sequence ID" value="XCI77443.1"/>
    <property type="molecule type" value="Genomic_DNA"/>
</dbReference>
<evidence type="ECO:0000313" key="1">
    <source>
        <dbReference type="EMBL" id="XCI77443.1"/>
    </source>
</evidence>
<sequence>MEELTHEMWKRLEMVIVDKIGTHNSNAEIHYQNDRALGIKRLKAFFHLEGNGMISVFWEMNLGGSISFQDERNIVYKRFSVDSKVASRIHLFEATLDKRPSNFNETLKKFLDKDIYIPL</sequence>